<feature type="transmembrane region" description="Helical" evidence="11">
    <location>
        <begin position="484"/>
        <end position="507"/>
    </location>
</feature>
<evidence type="ECO:0000256" key="8">
    <source>
        <dbReference type="ARBA" id="ARBA00022989"/>
    </source>
</evidence>
<feature type="signal peptide" evidence="12">
    <location>
        <begin position="1"/>
        <end position="17"/>
    </location>
</feature>
<keyword evidence="4" id="KW-0328">Glycosyltransferase</keyword>
<evidence type="ECO:0000256" key="4">
    <source>
        <dbReference type="ARBA" id="ARBA00022676"/>
    </source>
</evidence>
<comment type="similarity">
    <text evidence="2">Belongs to the UDP-glycosyltransferase family.</text>
</comment>
<evidence type="ECO:0000313" key="14">
    <source>
        <dbReference type="Proteomes" id="UP000494206"/>
    </source>
</evidence>
<keyword evidence="5" id="KW-0808">Transferase</keyword>
<comment type="catalytic activity">
    <reaction evidence="10">
        <text>glucuronate acceptor + UDP-alpha-D-glucuronate = acceptor beta-D-glucuronoside + UDP + H(+)</text>
        <dbReference type="Rhea" id="RHEA:21032"/>
        <dbReference type="ChEBI" id="CHEBI:15378"/>
        <dbReference type="ChEBI" id="CHEBI:58052"/>
        <dbReference type="ChEBI" id="CHEBI:58223"/>
        <dbReference type="ChEBI" id="CHEBI:132367"/>
        <dbReference type="ChEBI" id="CHEBI:132368"/>
        <dbReference type="EC" id="2.4.1.17"/>
    </reaction>
</comment>
<dbReference type="EMBL" id="CADEPM010000004">
    <property type="protein sequence ID" value="CAB3405457.1"/>
    <property type="molecule type" value="Genomic_DNA"/>
</dbReference>
<evidence type="ECO:0000256" key="3">
    <source>
        <dbReference type="ARBA" id="ARBA00012544"/>
    </source>
</evidence>
<evidence type="ECO:0000256" key="1">
    <source>
        <dbReference type="ARBA" id="ARBA00004167"/>
    </source>
</evidence>
<evidence type="ECO:0000256" key="10">
    <source>
        <dbReference type="ARBA" id="ARBA00047475"/>
    </source>
</evidence>
<dbReference type="PANTHER" id="PTHR48043">
    <property type="entry name" value="EG:EG0003.4 PROTEIN-RELATED"/>
    <property type="match status" value="1"/>
</dbReference>
<comment type="subcellular location">
    <subcellularLocation>
        <location evidence="1">Membrane</location>
        <topology evidence="1">Single-pass membrane protein</topology>
    </subcellularLocation>
</comment>
<dbReference type="Proteomes" id="UP000494206">
    <property type="component" value="Unassembled WGS sequence"/>
</dbReference>
<evidence type="ECO:0000256" key="11">
    <source>
        <dbReference type="SAM" id="Phobius"/>
    </source>
</evidence>
<evidence type="ECO:0000256" key="6">
    <source>
        <dbReference type="ARBA" id="ARBA00022692"/>
    </source>
</evidence>
<dbReference type="Gene3D" id="3.40.50.2000">
    <property type="entry name" value="Glycogen Phosphorylase B"/>
    <property type="match status" value="1"/>
</dbReference>
<organism evidence="13 14">
    <name type="scientific">Caenorhabditis bovis</name>
    <dbReference type="NCBI Taxonomy" id="2654633"/>
    <lineage>
        <taxon>Eukaryota</taxon>
        <taxon>Metazoa</taxon>
        <taxon>Ecdysozoa</taxon>
        <taxon>Nematoda</taxon>
        <taxon>Chromadorea</taxon>
        <taxon>Rhabditida</taxon>
        <taxon>Rhabditina</taxon>
        <taxon>Rhabditomorpha</taxon>
        <taxon>Rhabditoidea</taxon>
        <taxon>Rhabditidae</taxon>
        <taxon>Peloderinae</taxon>
        <taxon>Caenorhabditis</taxon>
    </lineage>
</organism>
<proteinExistence type="inferred from homology"/>
<keyword evidence="14" id="KW-1185">Reference proteome</keyword>
<evidence type="ECO:0000256" key="2">
    <source>
        <dbReference type="ARBA" id="ARBA00009995"/>
    </source>
</evidence>
<accession>A0A8S1F450</accession>
<feature type="chain" id="PRO_5035873776" description="glucuronosyltransferase" evidence="12">
    <location>
        <begin position="18"/>
        <end position="533"/>
    </location>
</feature>
<keyword evidence="6 11" id="KW-0812">Transmembrane</keyword>
<keyword evidence="7 12" id="KW-0732">Signal</keyword>
<dbReference type="InterPro" id="IPR050271">
    <property type="entry name" value="UDP-glycosyltransferase"/>
</dbReference>
<dbReference type="SUPFAM" id="SSF53756">
    <property type="entry name" value="UDP-Glycosyltransferase/glycogen phosphorylase"/>
    <property type="match status" value="1"/>
</dbReference>
<comment type="caution">
    <text evidence="13">The sequence shown here is derived from an EMBL/GenBank/DDBJ whole genome shotgun (WGS) entry which is preliminary data.</text>
</comment>
<dbReference type="FunFam" id="3.40.50.2000:FF:000021">
    <property type="entry name" value="UDP-glucuronosyltransferase"/>
    <property type="match status" value="1"/>
</dbReference>
<dbReference type="OrthoDB" id="5835829at2759"/>
<dbReference type="InterPro" id="IPR002213">
    <property type="entry name" value="UDP_glucos_trans"/>
</dbReference>
<evidence type="ECO:0000256" key="12">
    <source>
        <dbReference type="SAM" id="SignalP"/>
    </source>
</evidence>
<dbReference type="CDD" id="cd03784">
    <property type="entry name" value="GT1_Gtf-like"/>
    <property type="match status" value="1"/>
</dbReference>
<dbReference type="PANTHER" id="PTHR48043:SF5">
    <property type="entry name" value="UDP-GLUCURONOSYLTRANSFERASE UGT-58-RELATED"/>
    <property type="match status" value="1"/>
</dbReference>
<dbReference type="GO" id="GO:0015020">
    <property type="term" value="F:glucuronosyltransferase activity"/>
    <property type="evidence" value="ECO:0007669"/>
    <property type="project" value="UniProtKB-EC"/>
</dbReference>
<keyword evidence="8 11" id="KW-1133">Transmembrane helix</keyword>
<dbReference type="Pfam" id="PF00201">
    <property type="entry name" value="UDPGT"/>
    <property type="match status" value="1"/>
</dbReference>
<gene>
    <name evidence="13" type="ORF">CBOVIS_LOCUS7653</name>
</gene>
<protein>
    <recommendedName>
        <fullName evidence="3">glucuronosyltransferase</fullName>
        <ecNumber evidence="3">2.4.1.17</ecNumber>
    </recommendedName>
</protein>
<sequence>MLVHHLIVCALVGVASAGDILIFPSSLYPVHAYTMSFLANELASRGHQIDWLEIGSKRSSAILDARVRRHYWPVSFAERSLDDLYTHRNHSTHSRLWDSDFLNANEQTIGWLASINQCDQLLTKHSSKFSKILEKNYDTIVIDDLYNPCGILLAGLKKSVYVYWSMTSMRTESAWANQSPSPPSYLPVPGTGLTDDMTTIERLYNIASYFKQLYIHQHLVQPRIDAVFQKHFPGVSSAFEIERNASINFVNNPPIFDFARPYMPRVNFVGGLHCRQPKPLPDAIERFFAAGRGFVLLTTGFTARWSLAPRSVIDAYLRAFETLADYRFVWQYDGETIEKLPDNVFVSSWLPQQDLLGHPKCLVHVTHGGLNSVIESIWHGVPVVGLPLTARGRDNLLRVAARDSGVILEKRDLEKLSDAISEVATSKKYKEEMLVFQDMLIDVPYTELEHAAFWVEFIERHHEVPHARSGADHLNVLQYFLVDVIAFFIFVIYCTLSIALFIIRALFQAALRVLSLIGVRKNSNRVSKGKKMN</sequence>
<dbReference type="GO" id="GO:0016020">
    <property type="term" value="C:membrane"/>
    <property type="evidence" value="ECO:0007669"/>
    <property type="project" value="UniProtKB-SubCell"/>
</dbReference>
<keyword evidence="9 11" id="KW-0472">Membrane</keyword>
<dbReference type="EC" id="2.4.1.17" evidence="3"/>
<evidence type="ECO:0000313" key="13">
    <source>
        <dbReference type="EMBL" id="CAB3405457.1"/>
    </source>
</evidence>
<reference evidence="13 14" key="1">
    <citation type="submission" date="2020-04" db="EMBL/GenBank/DDBJ databases">
        <authorList>
            <person name="Laetsch R D."/>
            <person name="Stevens L."/>
            <person name="Kumar S."/>
            <person name="Blaxter L. M."/>
        </authorList>
    </citation>
    <scope>NUCLEOTIDE SEQUENCE [LARGE SCALE GENOMIC DNA]</scope>
</reference>
<evidence type="ECO:0000256" key="7">
    <source>
        <dbReference type="ARBA" id="ARBA00022729"/>
    </source>
</evidence>
<name>A0A8S1F450_9PELO</name>
<dbReference type="AlphaFoldDB" id="A0A8S1F450"/>
<evidence type="ECO:0000256" key="5">
    <source>
        <dbReference type="ARBA" id="ARBA00022679"/>
    </source>
</evidence>
<evidence type="ECO:0000256" key="9">
    <source>
        <dbReference type="ARBA" id="ARBA00023136"/>
    </source>
</evidence>